<keyword evidence="1" id="KW-0645">Protease</keyword>
<evidence type="ECO:0000313" key="7">
    <source>
        <dbReference type="EMBL" id="NIH57115.1"/>
    </source>
</evidence>
<evidence type="ECO:0000256" key="2">
    <source>
        <dbReference type="ARBA" id="ARBA00022723"/>
    </source>
</evidence>
<dbReference type="Gene3D" id="3.40.140.10">
    <property type="entry name" value="Cytidine Deaminase, domain 2"/>
    <property type="match status" value="1"/>
</dbReference>
<evidence type="ECO:0000259" key="6">
    <source>
        <dbReference type="PROSITE" id="PS50249"/>
    </source>
</evidence>
<evidence type="ECO:0000256" key="5">
    <source>
        <dbReference type="ARBA" id="ARBA00023049"/>
    </source>
</evidence>
<comment type="caution">
    <text evidence="7">The sequence shown here is derived from an EMBL/GenBank/DDBJ whole genome shotgun (WGS) entry which is preliminary data.</text>
</comment>
<dbReference type="EMBL" id="JAAMOZ010000001">
    <property type="protein sequence ID" value="NIH57115.1"/>
    <property type="molecule type" value="Genomic_DNA"/>
</dbReference>
<protein>
    <submittedName>
        <fullName evidence="7">Proteasome lid subunit RPN8/RPN11</fullName>
    </submittedName>
</protein>
<dbReference type="PANTHER" id="PTHR34858">
    <property type="entry name" value="CYSO-CYSTEINE PEPTIDASE"/>
    <property type="match status" value="1"/>
</dbReference>
<accession>A0ABX0SGJ6</accession>
<dbReference type="InterPro" id="IPR000555">
    <property type="entry name" value="JAMM/MPN+_dom"/>
</dbReference>
<keyword evidence="7" id="KW-0647">Proteasome</keyword>
<sequence length="174" mass="19780">MITVPDVVLERIRIDAVQAYPDEGCGVLLGRFSEDGQERIVQDVQPLVNSREPQERYHRFRIEPLDYLKAERQAAEWGLEIVGIYHSHPDHPAVPSDYDRDHALPGLSYIVVAVRGGQADEPVVAVEPVAERTTSWTLAEDRSQFRLEAELDPVDARASIDRQSFDKEQYSWPS</sequence>
<dbReference type="RefSeq" id="WP_167166560.1">
    <property type="nucleotide sequence ID" value="NZ_BAAAOO010000011.1"/>
</dbReference>
<evidence type="ECO:0000256" key="1">
    <source>
        <dbReference type="ARBA" id="ARBA00022670"/>
    </source>
</evidence>
<reference evidence="7 8" key="1">
    <citation type="submission" date="2020-02" db="EMBL/GenBank/DDBJ databases">
        <title>Sequencing the genomes of 1000 actinobacteria strains.</title>
        <authorList>
            <person name="Klenk H.-P."/>
        </authorList>
    </citation>
    <scope>NUCLEOTIDE SEQUENCE [LARGE SCALE GENOMIC DNA]</scope>
    <source>
        <strain evidence="7 8">DSM 19609</strain>
    </source>
</reference>
<dbReference type="GO" id="GO:0000502">
    <property type="term" value="C:proteasome complex"/>
    <property type="evidence" value="ECO:0007669"/>
    <property type="project" value="UniProtKB-KW"/>
</dbReference>
<dbReference type="PANTHER" id="PTHR34858:SF1">
    <property type="entry name" value="CYSO-CYSTEINE PEPTIDASE"/>
    <property type="match status" value="1"/>
</dbReference>
<proteinExistence type="predicted"/>
<keyword evidence="5" id="KW-0482">Metalloprotease</keyword>
<evidence type="ECO:0000256" key="3">
    <source>
        <dbReference type="ARBA" id="ARBA00022801"/>
    </source>
</evidence>
<dbReference type="Proteomes" id="UP000749311">
    <property type="component" value="Unassembled WGS sequence"/>
</dbReference>
<evidence type="ECO:0000256" key="4">
    <source>
        <dbReference type="ARBA" id="ARBA00022833"/>
    </source>
</evidence>
<organism evidence="7 8">
    <name type="scientific">Brooklawnia cerclae</name>
    <dbReference type="NCBI Taxonomy" id="349934"/>
    <lineage>
        <taxon>Bacteria</taxon>
        <taxon>Bacillati</taxon>
        <taxon>Actinomycetota</taxon>
        <taxon>Actinomycetes</taxon>
        <taxon>Propionibacteriales</taxon>
        <taxon>Propionibacteriaceae</taxon>
        <taxon>Brooklawnia</taxon>
    </lineage>
</organism>
<dbReference type="CDD" id="cd08070">
    <property type="entry name" value="MPN_like"/>
    <property type="match status" value="1"/>
</dbReference>
<evidence type="ECO:0000313" key="8">
    <source>
        <dbReference type="Proteomes" id="UP000749311"/>
    </source>
</evidence>
<keyword evidence="8" id="KW-1185">Reference proteome</keyword>
<dbReference type="InterPro" id="IPR051929">
    <property type="entry name" value="VirAsm_ModProt"/>
</dbReference>
<name>A0ABX0SGJ6_9ACTN</name>
<dbReference type="SMART" id="SM00232">
    <property type="entry name" value="JAB_MPN"/>
    <property type="match status" value="1"/>
</dbReference>
<keyword evidence="3" id="KW-0378">Hydrolase</keyword>
<dbReference type="InterPro" id="IPR037518">
    <property type="entry name" value="MPN"/>
</dbReference>
<dbReference type="InterPro" id="IPR028090">
    <property type="entry name" value="JAB_dom_prok"/>
</dbReference>
<keyword evidence="4" id="KW-0862">Zinc</keyword>
<gene>
    <name evidence="7" type="ORF">FB473_001760</name>
</gene>
<keyword evidence="2" id="KW-0479">Metal-binding</keyword>
<dbReference type="Pfam" id="PF14464">
    <property type="entry name" value="Prok-JAB"/>
    <property type="match status" value="1"/>
</dbReference>
<dbReference type="SUPFAM" id="SSF102712">
    <property type="entry name" value="JAB1/MPN domain"/>
    <property type="match status" value="1"/>
</dbReference>
<dbReference type="PROSITE" id="PS50249">
    <property type="entry name" value="MPN"/>
    <property type="match status" value="1"/>
</dbReference>
<feature type="domain" description="MPN" evidence="6">
    <location>
        <begin position="1"/>
        <end position="142"/>
    </location>
</feature>